<name>A0A2U1PS87_ARTAN</name>
<feature type="compositionally biased region" description="Polar residues" evidence="1">
    <location>
        <begin position="320"/>
        <end position="335"/>
    </location>
</feature>
<dbReference type="AlphaFoldDB" id="A0A2U1PS87"/>
<accession>A0A2U1PS87</accession>
<evidence type="ECO:0000313" key="2">
    <source>
        <dbReference type="EMBL" id="PWA88582.1"/>
    </source>
</evidence>
<organism evidence="2 3">
    <name type="scientific">Artemisia annua</name>
    <name type="common">Sweet wormwood</name>
    <dbReference type="NCBI Taxonomy" id="35608"/>
    <lineage>
        <taxon>Eukaryota</taxon>
        <taxon>Viridiplantae</taxon>
        <taxon>Streptophyta</taxon>
        <taxon>Embryophyta</taxon>
        <taxon>Tracheophyta</taxon>
        <taxon>Spermatophyta</taxon>
        <taxon>Magnoliopsida</taxon>
        <taxon>eudicotyledons</taxon>
        <taxon>Gunneridae</taxon>
        <taxon>Pentapetalae</taxon>
        <taxon>asterids</taxon>
        <taxon>campanulids</taxon>
        <taxon>Asterales</taxon>
        <taxon>Asteraceae</taxon>
        <taxon>Asteroideae</taxon>
        <taxon>Anthemideae</taxon>
        <taxon>Artemisiinae</taxon>
        <taxon>Artemisia</taxon>
    </lineage>
</organism>
<dbReference type="PANTHER" id="PTHR33018:SF31">
    <property type="entry name" value="TRANSPOSASE, PTTA_EN_SPM, PLANT"/>
    <property type="match status" value="1"/>
</dbReference>
<proteinExistence type="predicted"/>
<gene>
    <name evidence="2" type="ORF">CTI12_AA119530</name>
</gene>
<feature type="region of interest" description="Disordered" evidence="1">
    <location>
        <begin position="1"/>
        <end position="72"/>
    </location>
</feature>
<protein>
    <submittedName>
        <fullName evidence="2">Transposase, Ptta/En/Spm</fullName>
    </submittedName>
</protein>
<dbReference type="Proteomes" id="UP000245207">
    <property type="component" value="Unassembled WGS sequence"/>
</dbReference>
<dbReference type="EMBL" id="PKPP01000801">
    <property type="protein sequence ID" value="PWA88582.1"/>
    <property type="molecule type" value="Genomic_DNA"/>
</dbReference>
<comment type="caution">
    <text evidence="2">The sequence shown here is derived from an EMBL/GenBank/DDBJ whole genome shotgun (WGS) entry which is preliminary data.</text>
</comment>
<keyword evidence="3" id="KW-1185">Reference proteome</keyword>
<dbReference type="OrthoDB" id="1435374at2759"/>
<sequence length="399" mass="45549">MASGSNLEREEDAVPGSGSDSDREEDAVSGSDADREEDAVSASGSGSKSHRGPTIKAKANKKTVVTYNKRGVPTGPGAKKLSTFEGLVARSMVPITYDSWLNVDIETKEAIWEYVKTHFKLDQKSRKQVLQSTGIKWKNFKHYLYKRFIKPLKDDKSKEAKKKLYTPPGKYPSVNKKDWKLFVSQRTKPSFEAISQKASANRKLTGKEEEEIDRAECWKKAREKKTGGFDPDVQKVVDKIVILKKDKDYSDDPMGTIDLLTEALGTVETRGRVRWMGRFVTPHQYFLIPRNVKQYLKQYDKRMNKRLKVVEDELARRRCASTNASEGASNSPTLSNEDEPPNVPSEQNNKIVAKKKEKKAADKDKKKKAADQDKEKRRKTEKEQRKEEQRKEEEDGNRK</sequence>
<feature type="region of interest" description="Disordered" evidence="1">
    <location>
        <begin position="319"/>
        <end position="399"/>
    </location>
</feature>
<evidence type="ECO:0000256" key="1">
    <source>
        <dbReference type="SAM" id="MobiDB-lite"/>
    </source>
</evidence>
<feature type="compositionally biased region" description="Basic and acidic residues" evidence="1">
    <location>
        <begin position="359"/>
        <end position="399"/>
    </location>
</feature>
<feature type="compositionally biased region" description="Basic residues" evidence="1">
    <location>
        <begin position="48"/>
        <end position="61"/>
    </location>
</feature>
<reference evidence="2 3" key="1">
    <citation type="journal article" date="2018" name="Mol. Plant">
        <title>The genome of Artemisia annua provides insight into the evolution of Asteraceae family and artemisinin biosynthesis.</title>
        <authorList>
            <person name="Shen Q."/>
            <person name="Zhang L."/>
            <person name="Liao Z."/>
            <person name="Wang S."/>
            <person name="Yan T."/>
            <person name="Shi P."/>
            <person name="Liu M."/>
            <person name="Fu X."/>
            <person name="Pan Q."/>
            <person name="Wang Y."/>
            <person name="Lv Z."/>
            <person name="Lu X."/>
            <person name="Zhang F."/>
            <person name="Jiang W."/>
            <person name="Ma Y."/>
            <person name="Chen M."/>
            <person name="Hao X."/>
            <person name="Li L."/>
            <person name="Tang Y."/>
            <person name="Lv G."/>
            <person name="Zhou Y."/>
            <person name="Sun X."/>
            <person name="Brodelius P.E."/>
            <person name="Rose J.K.C."/>
            <person name="Tang K."/>
        </authorList>
    </citation>
    <scope>NUCLEOTIDE SEQUENCE [LARGE SCALE GENOMIC DNA]</scope>
    <source>
        <strain evidence="3">cv. Huhao1</strain>
        <tissue evidence="2">Leaf</tissue>
    </source>
</reference>
<dbReference type="PANTHER" id="PTHR33018">
    <property type="entry name" value="OS10G0338966 PROTEIN-RELATED"/>
    <property type="match status" value="1"/>
</dbReference>
<evidence type="ECO:0000313" key="3">
    <source>
        <dbReference type="Proteomes" id="UP000245207"/>
    </source>
</evidence>
<dbReference type="STRING" id="35608.A0A2U1PS87"/>